<evidence type="ECO:0000313" key="2">
    <source>
        <dbReference type="Proteomes" id="UP001140066"/>
    </source>
</evidence>
<name>A0ACC1KCN2_9FUNG</name>
<gene>
    <name evidence="1" type="ORF">GGI18_003493</name>
</gene>
<feature type="non-terminal residue" evidence="1">
    <location>
        <position position="798"/>
    </location>
</feature>
<dbReference type="Proteomes" id="UP001140066">
    <property type="component" value="Unassembled WGS sequence"/>
</dbReference>
<dbReference type="EMBL" id="JANBUK010001228">
    <property type="protein sequence ID" value="KAJ2783725.1"/>
    <property type="molecule type" value="Genomic_DNA"/>
</dbReference>
<sequence>MTTTAEGAAPATGEAQQANTITPSKTDTPPATRAVPVETVRATPVEASRLRWYADIFEKSAPTFCGESDERSSVKWVDEIKAEFGDAFRGEPPSILYKMAYAKLVGAAAKTIRHPKERTLEALFAAVVAKYPLHHYQERVIRELRSGKAFNSETRETLSQKASEILDSIGDWPSGPEALALALKKVAGHLWSQQKVHAACATRRDIESAIGRFEDTLLADTLTKLNLGSVDSLAEKKASKAEVKKSEPMEEVKNLEPKSRNAKRRANQWKSKKKGEEAIKEVQTLKAELRQMRAANASNAATAGPVKIGTTDIKAVADPGAEISLLTLQAADRLGLAVHTDWRPRLIPAWARTPHTTEGYVNVRVEIADGPKRWTKAAVIDRPQKWEMLVGNKLLKELDVELVTPAMRRRQRGSAATGVPTTVASAGPTGAADIVAAQETVHRPITDEDYADFPVPERTADIVVDDEPIELIPDANAVVRGATVGSSTIQPCKMHVKLGLPADYFVHEQDSDFHRWNALYPAVSQDEVAQRVVHQLGRSEDVEELTAALMSGAEALRDYPSGCPPPAAIRPIVPPMRPDAKLIYTVQHRVSEAATKAREEFVKTRLEYGIDEPTRAHCQMPVFTQPKPNTTATRVLFDDSGNNCLNMVHVGVELAMCGSHNRLQTCRLVQGNSESPAIAQAFLEHVLGPVPELQGKLLIYIDNIYLKSIDEDLTEHIRLIGMMMQALAKYNLLLNLKKSVFAATSGVDILGMMWSADGSWQVPDRRVETLQDLPMPHTVSEIRRLAGGINSISRHMPW</sequence>
<evidence type="ECO:0000313" key="1">
    <source>
        <dbReference type="EMBL" id="KAJ2783725.1"/>
    </source>
</evidence>
<proteinExistence type="predicted"/>
<organism evidence="1 2">
    <name type="scientific">Coemansia linderi</name>
    <dbReference type="NCBI Taxonomy" id="2663919"/>
    <lineage>
        <taxon>Eukaryota</taxon>
        <taxon>Fungi</taxon>
        <taxon>Fungi incertae sedis</taxon>
        <taxon>Zoopagomycota</taxon>
        <taxon>Kickxellomycotina</taxon>
        <taxon>Kickxellomycetes</taxon>
        <taxon>Kickxellales</taxon>
        <taxon>Kickxellaceae</taxon>
        <taxon>Coemansia</taxon>
    </lineage>
</organism>
<keyword evidence="2" id="KW-1185">Reference proteome</keyword>
<comment type="caution">
    <text evidence="1">The sequence shown here is derived from an EMBL/GenBank/DDBJ whole genome shotgun (WGS) entry which is preliminary data.</text>
</comment>
<protein>
    <submittedName>
        <fullName evidence="1">Uncharacterized protein</fullName>
    </submittedName>
</protein>
<accession>A0ACC1KCN2</accession>
<reference evidence="1" key="1">
    <citation type="submission" date="2022-07" db="EMBL/GenBank/DDBJ databases">
        <title>Phylogenomic reconstructions and comparative analyses of Kickxellomycotina fungi.</title>
        <authorList>
            <person name="Reynolds N.K."/>
            <person name="Stajich J.E."/>
            <person name="Barry K."/>
            <person name="Grigoriev I.V."/>
            <person name="Crous P."/>
            <person name="Smith M.E."/>
        </authorList>
    </citation>
    <scope>NUCLEOTIDE SEQUENCE</scope>
    <source>
        <strain evidence="1">BCRC 34191</strain>
    </source>
</reference>